<sequence>MLWLFLGYFKPQEGKPALWELDSDYYLHVSGIGDDPFPDKCLEATVKAVGQGMILAPVPACREDFSRLKLTSFEKLIAKTRSSIKNVKDFAVNQTKDQVVAPDAA</sequence>
<organism evidence="1 2">
    <name type="scientific">Pistacia atlantica</name>
    <dbReference type="NCBI Taxonomy" id="434234"/>
    <lineage>
        <taxon>Eukaryota</taxon>
        <taxon>Viridiplantae</taxon>
        <taxon>Streptophyta</taxon>
        <taxon>Embryophyta</taxon>
        <taxon>Tracheophyta</taxon>
        <taxon>Spermatophyta</taxon>
        <taxon>Magnoliopsida</taxon>
        <taxon>eudicotyledons</taxon>
        <taxon>Gunneridae</taxon>
        <taxon>Pentapetalae</taxon>
        <taxon>rosids</taxon>
        <taxon>malvids</taxon>
        <taxon>Sapindales</taxon>
        <taxon>Anacardiaceae</taxon>
        <taxon>Pistacia</taxon>
    </lineage>
</organism>
<reference evidence="2" key="1">
    <citation type="journal article" date="2023" name="G3 (Bethesda)">
        <title>Genome assembly and association tests identify interacting loci associated with vigor, precocity, and sex in interspecific pistachio rootstocks.</title>
        <authorList>
            <person name="Palmer W."/>
            <person name="Jacygrad E."/>
            <person name="Sagayaradj S."/>
            <person name="Cavanaugh K."/>
            <person name="Han R."/>
            <person name="Bertier L."/>
            <person name="Beede B."/>
            <person name="Kafkas S."/>
            <person name="Golino D."/>
            <person name="Preece J."/>
            <person name="Michelmore R."/>
        </authorList>
    </citation>
    <scope>NUCLEOTIDE SEQUENCE [LARGE SCALE GENOMIC DNA]</scope>
</reference>
<dbReference type="Proteomes" id="UP001164250">
    <property type="component" value="Chromosome 12"/>
</dbReference>
<comment type="caution">
    <text evidence="1">The sequence shown here is derived from an EMBL/GenBank/DDBJ whole genome shotgun (WGS) entry which is preliminary data.</text>
</comment>
<accession>A0ACC1A565</accession>
<dbReference type="EMBL" id="CM047908">
    <property type="protein sequence ID" value="KAJ0082639.1"/>
    <property type="molecule type" value="Genomic_DNA"/>
</dbReference>
<evidence type="ECO:0000313" key="1">
    <source>
        <dbReference type="EMBL" id="KAJ0082639.1"/>
    </source>
</evidence>
<gene>
    <name evidence="1" type="ORF">Patl1_10709</name>
</gene>
<evidence type="ECO:0000313" key="2">
    <source>
        <dbReference type="Proteomes" id="UP001164250"/>
    </source>
</evidence>
<name>A0ACC1A565_9ROSI</name>
<proteinExistence type="predicted"/>
<protein>
    <submittedName>
        <fullName evidence="1">Uncharacterized protein</fullName>
    </submittedName>
</protein>
<keyword evidence="2" id="KW-1185">Reference proteome</keyword>